<keyword evidence="1" id="KW-1133">Transmembrane helix</keyword>
<keyword evidence="3" id="KW-1185">Reference proteome</keyword>
<evidence type="ECO:0000313" key="2">
    <source>
        <dbReference type="Ensembl" id="ENSMSIP00000007827.1"/>
    </source>
</evidence>
<dbReference type="Ensembl" id="ENSMSIT00000009969.1">
    <property type="protein sequence ID" value="ENSMSIP00000007827.1"/>
    <property type="gene ID" value="ENSMSIG00000006987.1"/>
</dbReference>
<proteinExistence type="predicted"/>
<accession>A0A8C6GMB8</accession>
<dbReference type="PANTHER" id="PTHR19446">
    <property type="entry name" value="REVERSE TRANSCRIPTASES"/>
    <property type="match status" value="1"/>
</dbReference>
<reference evidence="2" key="2">
    <citation type="submission" date="2025-09" db="UniProtKB">
        <authorList>
            <consortium name="Ensembl"/>
        </authorList>
    </citation>
    <scope>IDENTIFICATION</scope>
</reference>
<organism evidence="2 3">
    <name type="scientific">Mus spicilegus</name>
    <name type="common">Mound-building mouse</name>
    <dbReference type="NCBI Taxonomy" id="10103"/>
    <lineage>
        <taxon>Eukaryota</taxon>
        <taxon>Metazoa</taxon>
        <taxon>Chordata</taxon>
        <taxon>Craniata</taxon>
        <taxon>Vertebrata</taxon>
        <taxon>Euteleostomi</taxon>
        <taxon>Mammalia</taxon>
        <taxon>Eutheria</taxon>
        <taxon>Euarchontoglires</taxon>
        <taxon>Glires</taxon>
        <taxon>Rodentia</taxon>
        <taxon>Myomorpha</taxon>
        <taxon>Muroidea</taxon>
        <taxon>Muridae</taxon>
        <taxon>Murinae</taxon>
        <taxon>Mus</taxon>
        <taxon>Mus</taxon>
    </lineage>
</organism>
<dbReference type="Proteomes" id="UP000694415">
    <property type="component" value="Unplaced"/>
</dbReference>
<evidence type="ECO:0000313" key="3">
    <source>
        <dbReference type="Proteomes" id="UP000694415"/>
    </source>
</evidence>
<name>A0A8C6GMB8_MUSSI</name>
<reference evidence="2" key="1">
    <citation type="submission" date="2025-08" db="UniProtKB">
        <authorList>
            <consortium name="Ensembl"/>
        </authorList>
    </citation>
    <scope>IDENTIFICATION</scope>
</reference>
<sequence>MQGWFNIRKSINVIHYINKLKDKNHMIISLDAEKAFDKIQHPFMIKVVAVLLYEIGTILVLSKI</sequence>
<dbReference type="AlphaFoldDB" id="A0A8C6GMB8"/>
<dbReference type="SUPFAM" id="SSF56672">
    <property type="entry name" value="DNA/RNA polymerases"/>
    <property type="match status" value="1"/>
</dbReference>
<protein>
    <recommendedName>
        <fullName evidence="4">Reverse transcriptase domain-containing protein</fullName>
    </recommendedName>
</protein>
<dbReference type="InterPro" id="IPR043502">
    <property type="entry name" value="DNA/RNA_pol_sf"/>
</dbReference>
<evidence type="ECO:0008006" key="4">
    <source>
        <dbReference type="Google" id="ProtNLM"/>
    </source>
</evidence>
<evidence type="ECO:0000256" key="1">
    <source>
        <dbReference type="SAM" id="Phobius"/>
    </source>
</evidence>
<feature type="transmembrane region" description="Helical" evidence="1">
    <location>
        <begin position="43"/>
        <end position="62"/>
    </location>
</feature>
<keyword evidence="1" id="KW-0812">Transmembrane</keyword>
<dbReference type="GeneTree" id="ENSGT01150000287210"/>
<keyword evidence="1" id="KW-0472">Membrane</keyword>